<feature type="transmembrane region" description="Helical" evidence="6">
    <location>
        <begin position="298"/>
        <end position="318"/>
    </location>
</feature>
<accession>A0A2J7TFT1</accession>
<evidence type="ECO:0000256" key="2">
    <source>
        <dbReference type="ARBA" id="ARBA00022475"/>
    </source>
</evidence>
<evidence type="ECO:0008006" key="9">
    <source>
        <dbReference type="Google" id="ProtNLM"/>
    </source>
</evidence>
<sequence length="339" mass="36531">MQKSAMALAREAIHRRRSIGKKIAAGFSVLIAIFSIYVLVRTLSAVNLGDLRQAIAATGNDQIAMAMALTGVSFLTLTGYDALALRQIRARIAYATTALASFTSYAISFVLGFPLITAGTVRYWIYSQVGLSASKVASLTLIAGVTFWFGMIFVLAVGLMLRAETVSAINHLTPALNILIGAGLFGGLLFYLVWVSLRRRKVRIQGFRLQLPGFSLSVGQIVLGVIDQCAAAGVLYVLLPQESHIDFIAFAATYVFAAILGVASNAPGGIGVFEATMLKAVPGVAQEQMLASLLLFRAIYYLGPFILALAMLGAHEAFRRWKSLREAMDRSGRQLDDLD</sequence>
<dbReference type="Pfam" id="PF03706">
    <property type="entry name" value="LPG_synthase_TM"/>
    <property type="match status" value="1"/>
</dbReference>
<evidence type="ECO:0000313" key="8">
    <source>
        <dbReference type="Proteomes" id="UP000236286"/>
    </source>
</evidence>
<protein>
    <recommendedName>
        <fullName evidence="9">Integral membrane protein-like protein</fullName>
    </recommendedName>
</protein>
<comment type="subcellular location">
    <subcellularLocation>
        <location evidence="1">Cell membrane</location>
        <topology evidence="1">Multi-pass membrane protein</topology>
    </subcellularLocation>
</comment>
<dbReference type="Proteomes" id="UP000236286">
    <property type="component" value="Unassembled WGS sequence"/>
</dbReference>
<feature type="transmembrane region" description="Helical" evidence="6">
    <location>
        <begin position="63"/>
        <end position="80"/>
    </location>
</feature>
<dbReference type="GO" id="GO:0005886">
    <property type="term" value="C:plasma membrane"/>
    <property type="evidence" value="ECO:0007669"/>
    <property type="project" value="UniProtKB-SubCell"/>
</dbReference>
<keyword evidence="5 6" id="KW-0472">Membrane</keyword>
<dbReference type="OrthoDB" id="145485at2"/>
<evidence type="ECO:0000256" key="6">
    <source>
        <dbReference type="SAM" id="Phobius"/>
    </source>
</evidence>
<name>A0A2J7TFT1_METSI</name>
<dbReference type="EMBL" id="PDZR01000014">
    <property type="protein sequence ID" value="PNG25634.1"/>
    <property type="molecule type" value="Genomic_DNA"/>
</dbReference>
<evidence type="ECO:0000313" key="7">
    <source>
        <dbReference type="EMBL" id="PNG25634.1"/>
    </source>
</evidence>
<feature type="transmembrane region" description="Helical" evidence="6">
    <location>
        <begin position="245"/>
        <end position="263"/>
    </location>
</feature>
<keyword evidence="3 6" id="KW-0812">Transmembrane</keyword>
<evidence type="ECO:0000256" key="1">
    <source>
        <dbReference type="ARBA" id="ARBA00004651"/>
    </source>
</evidence>
<gene>
    <name evidence="7" type="ORF">CR492_12790</name>
</gene>
<reference evidence="7 8" key="1">
    <citation type="submission" date="2017-10" db="EMBL/GenBank/DDBJ databases">
        <title>Genome announcement of Methylocella silvestris TVC from permafrost.</title>
        <authorList>
            <person name="Wang J."/>
            <person name="Geng K."/>
            <person name="Ul-Haque F."/>
            <person name="Crombie A.T."/>
            <person name="Street L.E."/>
            <person name="Wookey P.A."/>
            <person name="Murrell J.C."/>
            <person name="Pratscher J."/>
        </authorList>
    </citation>
    <scope>NUCLEOTIDE SEQUENCE [LARGE SCALE GENOMIC DNA]</scope>
    <source>
        <strain evidence="7 8">TVC</strain>
    </source>
</reference>
<comment type="caution">
    <text evidence="7">The sequence shown here is derived from an EMBL/GenBank/DDBJ whole genome shotgun (WGS) entry which is preliminary data.</text>
</comment>
<feature type="transmembrane region" description="Helical" evidence="6">
    <location>
        <begin position="136"/>
        <end position="161"/>
    </location>
</feature>
<proteinExistence type="predicted"/>
<dbReference type="AlphaFoldDB" id="A0A2J7TFT1"/>
<dbReference type="PANTHER" id="PTHR39087:SF2">
    <property type="entry name" value="UPF0104 MEMBRANE PROTEIN MJ1595"/>
    <property type="match status" value="1"/>
</dbReference>
<feature type="transmembrane region" description="Helical" evidence="6">
    <location>
        <begin position="214"/>
        <end position="238"/>
    </location>
</feature>
<feature type="transmembrane region" description="Helical" evidence="6">
    <location>
        <begin position="173"/>
        <end position="194"/>
    </location>
</feature>
<organism evidence="7 8">
    <name type="scientific">Methylocella silvestris</name>
    <dbReference type="NCBI Taxonomy" id="199596"/>
    <lineage>
        <taxon>Bacteria</taxon>
        <taxon>Pseudomonadati</taxon>
        <taxon>Pseudomonadota</taxon>
        <taxon>Alphaproteobacteria</taxon>
        <taxon>Hyphomicrobiales</taxon>
        <taxon>Beijerinckiaceae</taxon>
        <taxon>Methylocella</taxon>
    </lineage>
</organism>
<feature type="transmembrane region" description="Helical" evidence="6">
    <location>
        <begin position="92"/>
        <end position="116"/>
    </location>
</feature>
<dbReference type="PANTHER" id="PTHR39087">
    <property type="entry name" value="UPF0104 MEMBRANE PROTEIN MJ1595"/>
    <property type="match status" value="1"/>
</dbReference>
<evidence type="ECO:0000256" key="3">
    <source>
        <dbReference type="ARBA" id="ARBA00022692"/>
    </source>
</evidence>
<keyword evidence="4 6" id="KW-1133">Transmembrane helix</keyword>
<dbReference type="InterPro" id="IPR022791">
    <property type="entry name" value="L-PG_synthase/AglD"/>
</dbReference>
<evidence type="ECO:0000256" key="5">
    <source>
        <dbReference type="ARBA" id="ARBA00023136"/>
    </source>
</evidence>
<evidence type="ECO:0000256" key="4">
    <source>
        <dbReference type="ARBA" id="ARBA00022989"/>
    </source>
</evidence>
<feature type="transmembrane region" description="Helical" evidence="6">
    <location>
        <begin position="23"/>
        <end position="43"/>
    </location>
</feature>
<keyword evidence="2" id="KW-1003">Cell membrane</keyword>